<evidence type="ECO:0000256" key="1">
    <source>
        <dbReference type="SAM" id="MobiDB-lite"/>
    </source>
</evidence>
<sequence length="119" mass="13523">MLNGQKPTVHYIDQRSSKFRLPAPSHFCYLCLSVYLSEKLIRTEKPRMENKCSLMSCEKLDRVASWVGSNVASAFFASLERCSCINLSTSDLDDDHDNRPLMLSNPEPHPKPISKTIPH</sequence>
<evidence type="ECO:0000313" key="2">
    <source>
        <dbReference type="EMBL" id="KAE7999340.1"/>
    </source>
</evidence>
<feature type="region of interest" description="Disordered" evidence="1">
    <location>
        <begin position="89"/>
        <end position="119"/>
    </location>
</feature>
<name>A0A5N6QMF1_9ROSI</name>
<dbReference type="Proteomes" id="UP000327013">
    <property type="component" value="Chromosome 1"/>
</dbReference>
<dbReference type="EMBL" id="CM017321">
    <property type="protein sequence ID" value="KAE7999340.1"/>
    <property type="molecule type" value="Genomic_DNA"/>
</dbReference>
<keyword evidence="3" id="KW-1185">Reference proteome</keyword>
<accession>A0A5N6QMF1</accession>
<organism evidence="2 3">
    <name type="scientific">Carpinus fangiana</name>
    <dbReference type="NCBI Taxonomy" id="176857"/>
    <lineage>
        <taxon>Eukaryota</taxon>
        <taxon>Viridiplantae</taxon>
        <taxon>Streptophyta</taxon>
        <taxon>Embryophyta</taxon>
        <taxon>Tracheophyta</taxon>
        <taxon>Spermatophyta</taxon>
        <taxon>Magnoliopsida</taxon>
        <taxon>eudicotyledons</taxon>
        <taxon>Gunneridae</taxon>
        <taxon>Pentapetalae</taxon>
        <taxon>rosids</taxon>
        <taxon>fabids</taxon>
        <taxon>Fagales</taxon>
        <taxon>Betulaceae</taxon>
        <taxon>Carpinus</taxon>
    </lineage>
</organism>
<gene>
    <name evidence="2" type="ORF">FH972_003782</name>
</gene>
<protein>
    <submittedName>
        <fullName evidence="2">Uncharacterized protein</fullName>
    </submittedName>
</protein>
<dbReference type="PANTHER" id="PTHR34061">
    <property type="entry name" value="PROTEIN, PUTATIVE-RELATED"/>
    <property type="match status" value="1"/>
</dbReference>
<proteinExistence type="predicted"/>
<dbReference type="AlphaFoldDB" id="A0A5N6QMF1"/>
<reference evidence="2 3" key="1">
    <citation type="submission" date="2019-06" db="EMBL/GenBank/DDBJ databases">
        <title>A chromosomal-level reference genome of Carpinus fangiana (Coryloideae, Betulaceae).</title>
        <authorList>
            <person name="Yang X."/>
            <person name="Wang Z."/>
            <person name="Zhang L."/>
            <person name="Hao G."/>
            <person name="Liu J."/>
            <person name="Yang Y."/>
        </authorList>
    </citation>
    <scope>NUCLEOTIDE SEQUENCE [LARGE SCALE GENOMIC DNA]</scope>
    <source>
        <strain evidence="2">Cfa_2016G</strain>
        <tissue evidence="2">Leaf</tissue>
    </source>
</reference>
<dbReference type="PANTHER" id="PTHR34061:SF11">
    <property type="entry name" value="PROTEIN, PUTATIVE-RELATED"/>
    <property type="match status" value="1"/>
</dbReference>
<dbReference type="OrthoDB" id="1138139at2759"/>
<evidence type="ECO:0000313" key="3">
    <source>
        <dbReference type="Proteomes" id="UP000327013"/>
    </source>
</evidence>